<dbReference type="InterPro" id="IPR009078">
    <property type="entry name" value="Ferritin-like_SF"/>
</dbReference>
<dbReference type="Proteomes" id="UP001597425">
    <property type="component" value="Unassembled WGS sequence"/>
</dbReference>
<dbReference type="PANTHER" id="PTHR42932:SF3">
    <property type="entry name" value="DNA PROTECTION DURING STARVATION PROTEIN"/>
    <property type="match status" value="1"/>
</dbReference>
<feature type="compositionally biased region" description="Basic and acidic residues" evidence="3">
    <location>
        <begin position="1"/>
        <end position="16"/>
    </location>
</feature>
<feature type="domain" description="Ferritin/DPS" evidence="4">
    <location>
        <begin position="34"/>
        <end position="167"/>
    </location>
</feature>
<dbReference type="CDD" id="cd01043">
    <property type="entry name" value="DPS"/>
    <property type="match status" value="1"/>
</dbReference>
<name>A0ABW5E5U8_9GAMM</name>
<dbReference type="InterPro" id="IPR008331">
    <property type="entry name" value="Ferritin_DPS_dom"/>
</dbReference>
<accession>A0ABW5E5U8</accession>
<organism evidence="5 6">
    <name type="scientific">Microbulbifer halophilus</name>
    <dbReference type="NCBI Taxonomy" id="453963"/>
    <lineage>
        <taxon>Bacteria</taxon>
        <taxon>Pseudomonadati</taxon>
        <taxon>Pseudomonadota</taxon>
        <taxon>Gammaproteobacteria</taxon>
        <taxon>Cellvibrionales</taxon>
        <taxon>Microbulbiferaceae</taxon>
        <taxon>Microbulbifer</taxon>
    </lineage>
</organism>
<sequence>MSKTAKSEVRSSERARINTPTDLGERAREDISGAVNALLADTFSLYMKTKNFHWHVSGPHFRDYHLLFDEQAAQIFNMTDELAERVRRLGGSTLRSIGHISRLQRSSDNDAEYVDPQDMLAELREDNRELLARMRETHDLCDEHRDVGTASILEEFIDQAEKRAWFLFEASRSSGTMH</sequence>
<dbReference type="PRINTS" id="PR01346">
    <property type="entry name" value="HELNAPAPROT"/>
</dbReference>
<dbReference type="InterPro" id="IPR012347">
    <property type="entry name" value="Ferritin-like"/>
</dbReference>
<evidence type="ECO:0000313" key="5">
    <source>
        <dbReference type="EMBL" id="MFD2308978.1"/>
    </source>
</evidence>
<comment type="similarity">
    <text evidence="1 2">Belongs to the Dps family.</text>
</comment>
<dbReference type="Pfam" id="PF00210">
    <property type="entry name" value="Ferritin"/>
    <property type="match status" value="1"/>
</dbReference>
<dbReference type="EMBL" id="JBHUJD010000001">
    <property type="protein sequence ID" value="MFD2308978.1"/>
    <property type="molecule type" value="Genomic_DNA"/>
</dbReference>
<dbReference type="PANTHER" id="PTHR42932">
    <property type="entry name" value="GENERAL STRESS PROTEIN 20U"/>
    <property type="match status" value="1"/>
</dbReference>
<dbReference type="RefSeq" id="WP_265721829.1">
    <property type="nucleotide sequence ID" value="NZ_JAPIVK010000015.1"/>
</dbReference>
<evidence type="ECO:0000256" key="3">
    <source>
        <dbReference type="SAM" id="MobiDB-lite"/>
    </source>
</evidence>
<proteinExistence type="inferred from homology"/>
<evidence type="ECO:0000313" key="6">
    <source>
        <dbReference type="Proteomes" id="UP001597425"/>
    </source>
</evidence>
<dbReference type="InterPro" id="IPR002177">
    <property type="entry name" value="DPS_DNA-bd"/>
</dbReference>
<comment type="caution">
    <text evidence="5">The sequence shown here is derived from an EMBL/GenBank/DDBJ whole genome shotgun (WGS) entry which is preliminary data.</text>
</comment>
<dbReference type="PIRSF" id="PIRSF005900">
    <property type="entry name" value="Dps"/>
    <property type="match status" value="1"/>
</dbReference>
<evidence type="ECO:0000259" key="4">
    <source>
        <dbReference type="Pfam" id="PF00210"/>
    </source>
</evidence>
<feature type="region of interest" description="Disordered" evidence="3">
    <location>
        <begin position="1"/>
        <end position="25"/>
    </location>
</feature>
<dbReference type="Gene3D" id="1.20.1260.10">
    <property type="match status" value="1"/>
</dbReference>
<evidence type="ECO:0000256" key="1">
    <source>
        <dbReference type="ARBA" id="ARBA00009497"/>
    </source>
</evidence>
<keyword evidence="6" id="KW-1185">Reference proteome</keyword>
<reference evidence="6" key="1">
    <citation type="journal article" date="2019" name="Int. J. Syst. Evol. Microbiol.">
        <title>The Global Catalogue of Microorganisms (GCM) 10K type strain sequencing project: providing services to taxonomists for standard genome sequencing and annotation.</title>
        <authorList>
            <consortium name="The Broad Institute Genomics Platform"/>
            <consortium name="The Broad Institute Genome Sequencing Center for Infectious Disease"/>
            <person name="Wu L."/>
            <person name="Ma J."/>
        </authorList>
    </citation>
    <scope>NUCLEOTIDE SEQUENCE [LARGE SCALE GENOMIC DNA]</scope>
    <source>
        <strain evidence="6">KCTC 12848</strain>
    </source>
</reference>
<dbReference type="SUPFAM" id="SSF47240">
    <property type="entry name" value="Ferritin-like"/>
    <property type="match status" value="1"/>
</dbReference>
<gene>
    <name evidence="5" type="ORF">ACFSKX_00990</name>
</gene>
<evidence type="ECO:0000256" key="2">
    <source>
        <dbReference type="RuleBase" id="RU003875"/>
    </source>
</evidence>
<protein>
    <submittedName>
        <fullName evidence="5">Dps family protein</fullName>
    </submittedName>
</protein>